<dbReference type="EMBL" id="LIAE01010300">
    <property type="protein sequence ID" value="PAV63576.1"/>
    <property type="molecule type" value="Genomic_DNA"/>
</dbReference>
<name>A0A2A2JP18_9BILA</name>
<reference evidence="1 2" key="1">
    <citation type="journal article" date="2017" name="Curr. Biol.">
        <title>Genome architecture and evolution of a unichromosomal asexual nematode.</title>
        <authorList>
            <person name="Fradin H."/>
            <person name="Zegar C."/>
            <person name="Gutwein M."/>
            <person name="Lucas J."/>
            <person name="Kovtun M."/>
            <person name="Corcoran D."/>
            <person name="Baugh L.R."/>
            <person name="Kiontke K."/>
            <person name="Gunsalus K."/>
            <person name="Fitch D.H."/>
            <person name="Piano F."/>
        </authorList>
    </citation>
    <scope>NUCLEOTIDE SEQUENCE [LARGE SCALE GENOMIC DNA]</scope>
    <source>
        <strain evidence="1">PF1309</strain>
    </source>
</reference>
<gene>
    <name evidence="1" type="ORF">WR25_20848</name>
</gene>
<proteinExistence type="predicted"/>
<dbReference type="Proteomes" id="UP000218231">
    <property type="component" value="Unassembled WGS sequence"/>
</dbReference>
<dbReference type="AlphaFoldDB" id="A0A2A2JP18"/>
<accession>A0A2A2JP18</accession>
<sequence>MSPDDAVEFVQLAKVLDGLCAERLARTTRLPLRDFPVEAVLLVDGTTLVVASQKDDSVGVAQLQCEQQHDHFHREAATIHVVSQK</sequence>
<organism evidence="1 2">
    <name type="scientific">Diploscapter pachys</name>
    <dbReference type="NCBI Taxonomy" id="2018661"/>
    <lineage>
        <taxon>Eukaryota</taxon>
        <taxon>Metazoa</taxon>
        <taxon>Ecdysozoa</taxon>
        <taxon>Nematoda</taxon>
        <taxon>Chromadorea</taxon>
        <taxon>Rhabditida</taxon>
        <taxon>Rhabditina</taxon>
        <taxon>Rhabditomorpha</taxon>
        <taxon>Rhabditoidea</taxon>
        <taxon>Rhabditidae</taxon>
        <taxon>Diploscapter</taxon>
    </lineage>
</organism>
<protein>
    <submittedName>
        <fullName evidence="1">Uncharacterized protein</fullName>
    </submittedName>
</protein>
<keyword evidence="2" id="KW-1185">Reference proteome</keyword>
<comment type="caution">
    <text evidence="1">The sequence shown here is derived from an EMBL/GenBank/DDBJ whole genome shotgun (WGS) entry which is preliminary data.</text>
</comment>
<evidence type="ECO:0000313" key="1">
    <source>
        <dbReference type="EMBL" id="PAV63576.1"/>
    </source>
</evidence>
<evidence type="ECO:0000313" key="2">
    <source>
        <dbReference type="Proteomes" id="UP000218231"/>
    </source>
</evidence>